<accession>A0ABR3R0K2</accession>
<keyword evidence="3" id="KW-1185">Reference proteome</keyword>
<evidence type="ECO:0000256" key="1">
    <source>
        <dbReference type="SAM" id="MobiDB-lite"/>
    </source>
</evidence>
<evidence type="ECO:0000313" key="2">
    <source>
        <dbReference type="EMBL" id="KAL1597522.1"/>
    </source>
</evidence>
<organism evidence="2 3">
    <name type="scientific">Nothophoma quercina</name>
    <dbReference type="NCBI Taxonomy" id="749835"/>
    <lineage>
        <taxon>Eukaryota</taxon>
        <taxon>Fungi</taxon>
        <taxon>Dikarya</taxon>
        <taxon>Ascomycota</taxon>
        <taxon>Pezizomycotina</taxon>
        <taxon>Dothideomycetes</taxon>
        <taxon>Pleosporomycetidae</taxon>
        <taxon>Pleosporales</taxon>
        <taxon>Pleosporineae</taxon>
        <taxon>Didymellaceae</taxon>
        <taxon>Nothophoma</taxon>
    </lineage>
</organism>
<feature type="compositionally biased region" description="Basic and acidic residues" evidence="1">
    <location>
        <begin position="148"/>
        <end position="161"/>
    </location>
</feature>
<gene>
    <name evidence="2" type="ORF">SLS59_007219</name>
</gene>
<reference evidence="2 3" key="1">
    <citation type="submission" date="2024-02" db="EMBL/GenBank/DDBJ databases">
        <title>De novo assembly and annotation of 12 fungi associated with fruit tree decline syndrome in Ontario, Canada.</title>
        <authorList>
            <person name="Sulman M."/>
            <person name="Ellouze W."/>
            <person name="Ilyukhin E."/>
        </authorList>
    </citation>
    <scope>NUCLEOTIDE SEQUENCE [LARGE SCALE GENOMIC DNA]</scope>
    <source>
        <strain evidence="2 3">M97-236</strain>
    </source>
</reference>
<sequence>MVEALQNSVSAWGAWVEEAEQQGKGTYVKEHINWTLKPYVESAFLHAPDVSTYQTLEAHSTATQQTSNPTAVPDAFWTKLRVTLLIRHPALTFPSCLRTSIDNEGMAAVLSEESEVVQKWECTYRWHVLLYKFLVQQTRSTPDGGQDEVLRAPEEEGEKARGSSQAGSSPAPRAPFIVDASQLQEIAFVRHYASLVNLDPSHVRTQWAATSPGQQANIPPIERRMKDTLLSSSGILASKLDSMNIDINAEKENWDAEFGKVLAGRLEKLVRDAMGDYGWLYERRLRV</sequence>
<comment type="caution">
    <text evidence="2">The sequence shown here is derived from an EMBL/GenBank/DDBJ whole genome shotgun (WGS) entry which is preliminary data.</text>
</comment>
<dbReference type="Proteomes" id="UP001521222">
    <property type="component" value="Unassembled WGS sequence"/>
</dbReference>
<feature type="region of interest" description="Disordered" evidence="1">
    <location>
        <begin position="140"/>
        <end position="174"/>
    </location>
</feature>
<name>A0ABR3R0K2_9PLEO</name>
<evidence type="ECO:0000313" key="3">
    <source>
        <dbReference type="Proteomes" id="UP001521222"/>
    </source>
</evidence>
<proteinExistence type="predicted"/>
<dbReference type="EMBL" id="JAKIXB020000025">
    <property type="protein sequence ID" value="KAL1597522.1"/>
    <property type="molecule type" value="Genomic_DNA"/>
</dbReference>
<protein>
    <submittedName>
        <fullName evidence="2">Uncharacterized protein</fullName>
    </submittedName>
</protein>